<feature type="binding site" evidence="13">
    <location>
        <begin position="53"/>
        <end position="60"/>
    </location>
    <ligand>
        <name>ATP</name>
        <dbReference type="ChEBI" id="CHEBI:30616"/>
    </ligand>
</feature>
<proteinExistence type="inferred from homology"/>
<evidence type="ECO:0000256" key="3">
    <source>
        <dbReference type="ARBA" id="ARBA00012071"/>
    </source>
</evidence>
<dbReference type="GO" id="GO:0009029">
    <property type="term" value="F:lipid-A 4'-kinase activity"/>
    <property type="evidence" value="ECO:0007669"/>
    <property type="project" value="UniProtKB-EC"/>
</dbReference>
<reference evidence="15" key="1">
    <citation type="submission" date="2023-07" db="EMBL/GenBank/DDBJ databases">
        <title>Genome sequencing of Purple Non-Sulfur Bacteria from various extreme environments.</title>
        <authorList>
            <person name="Mayer M."/>
        </authorList>
    </citation>
    <scope>NUCLEOTIDE SEQUENCE [LARGE SCALE GENOMIC DNA]</scope>
    <source>
        <strain evidence="15">DSM 17935</strain>
    </source>
</reference>
<comment type="catalytic activity">
    <reaction evidence="13">
        <text>a lipid A disaccharide + ATP = a lipid IVA + ADP + H(+)</text>
        <dbReference type="Rhea" id="RHEA:67840"/>
        <dbReference type="ChEBI" id="CHEBI:15378"/>
        <dbReference type="ChEBI" id="CHEBI:30616"/>
        <dbReference type="ChEBI" id="CHEBI:176343"/>
        <dbReference type="ChEBI" id="CHEBI:176425"/>
        <dbReference type="ChEBI" id="CHEBI:456216"/>
        <dbReference type="EC" id="2.7.1.130"/>
    </reaction>
</comment>
<organism evidence="14 15">
    <name type="scientific">Rhodobium gokarnense</name>
    <dbReference type="NCBI Taxonomy" id="364296"/>
    <lineage>
        <taxon>Bacteria</taxon>
        <taxon>Pseudomonadati</taxon>
        <taxon>Pseudomonadota</taxon>
        <taxon>Alphaproteobacteria</taxon>
        <taxon>Hyphomicrobiales</taxon>
        <taxon>Rhodobiaceae</taxon>
        <taxon>Rhodobium</taxon>
    </lineage>
</organism>
<dbReference type="InterPro" id="IPR003758">
    <property type="entry name" value="LpxK"/>
</dbReference>
<dbReference type="PANTHER" id="PTHR42724">
    <property type="entry name" value="TETRAACYLDISACCHARIDE 4'-KINASE"/>
    <property type="match status" value="1"/>
</dbReference>
<comment type="similarity">
    <text evidence="13">Belongs to the LpxK family.</text>
</comment>
<keyword evidence="8 13" id="KW-0547">Nucleotide-binding</keyword>
<dbReference type="Proteomes" id="UP001209755">
    <property type="component" value="Unassembled WGS sequence"/>
</dbReference>
<keyword evidence="10 13" id="KW-0067">ATP-binding</keyword>
<accession>A0ABT3HCN8</accession>
<comment type="pathway">
    <text evidence="2 13">Glycolipid biosynthesis; lipid IV(A) biosynthesis; lipid IV(A) from (3R)-3-hydroxytetradecanoyl-[acyl-carrier-protein] and UDP-N-acetyl-alpha-D-glucosamine: step 6/6.</text>
</comment>
<dbReference type="Pfam" id="PF02606">
    <property type="entry name" value="LpxK"/>
    <property type="match status" value="1"/>
</dbReference>
<comment type="caution">
    <text evidence="14">The sequence shown here is derived from an EMBL/GenBank/DDBJ whole genome shotgun (WGS) entry which is preliminary data.</text>
</comment>
<keyword evidence="9 13" id="KW-0418">Kinase</keyword>
<evidence type="ECO:0000313" key="14">
    <source>
        <dbReference type="EMBL" id="MCW2308177.1"/>
    </source>
</evidence>
<keyword evidence="15" id="KW-1185">Reference proteome</keyword>
<evidence type="ECO:0000256" key="5">
    <source>
        <dbReference type="ARBA" id="ARBA00022516"/>
    </source>
</evidence>
<gene>
    <name evidence="13" type="primary">lpxK</name>
    <name evidence="14" type="ORF">M2319_002516</name>
</gene>
<dbReference type="EMBL" id="JAOQNS010000006">
    <property type="protein sequence ID" value="MCW2308177.1"/>
    <property type="molecule type" value="Genomic_DNA"/>
</dbReference>
<evidence type="ECO:0000256" key="8">
    <source>
        <dbReference type="ARBA" id="ARBA00022741"/>
    </source>
</evidence>
<keyword evidence="7 13" id="KW-0808">Transferase</keyword>
<evidence type="ECO:0000256" key="13">
    <source>
        <dbReference type="HAMAP-Rule" id="MF_00409"/>
    </source>
</evidence>
<protein>
    <recommendedName>
        <fullName evidence="4 13">Tetraacyldisaccharide 4'-kinase</fullName>
        <ecNumber evidence="3 13">2.7.1.130</ecNumber>
    </recommendedName>
    <alternativeName>
        <fullName evidence="12 13">Lipid A 4'-kinase</fullName>
    </alternativeName>
</protein>
<evidence type="ECO:0000256" key="1">
    <source>
        <dbReference type="ARBA" id="ARBA00002274"/>
    </source>
</evidence>
<evidence type="ECO:0000256" key="6">
    <source>
        <dbReference type="ARBA" id="ARBA00022556"/>
    </source>
</evidence>
<dbReference type="PANTHER" id="PTHR42724:SF1">
    <property type="entry name" value="TETRAACYLDISACCHARIDE 4'-KINASE, MITOCHONDRIAL-RELATED"/>
    <property type="match status" value="1"/>
</dbReference>
<dbReference type="HAMAP" id="MF_00409">
    <property type="entry name" value="LpxK"/>
    <property type="match status" value="1"/>
</dbReference>
<evidence type="ECO:0000313" key="15">
    <source>
        <dbReference type="Proteomes" id="UP001209755"/>
    </source>
</evidence>
<evidence type="ECO:0000256" key="2">
    <source>
        <dbReference type="ARBA" id="ARBA00004870"/>
    </source>
</evidence>
<dbReference type="RefSeq" id="WP_264601799.1">
    <property type="nucleotide sequence ID" value="NZ_JAOQNS010000006.1"/>
</dbReference>
<name>A0ABT3HCN8_9HYPH</name>
<keyword evidence="11 13" id="KW-0443">Lipid metabolism</keyword>
<evidence type="ECO:0000256" key="7">
    <source>
        <dbReference type="ARBA" id="ARBA00022679"/>
    </source>
</evidence>
<dbReference type="InterPro" id="IPR027417">
    <property type="entry name" value="P-loop_NTPase"/>
</dbReference>
<evidence type="ECO:0000256" key="4">
    <source>
        <dbReference type="ARBA" id="ARBA00016436"/>
    </source>
</evidence>
<dbReference type="SUPFAM" id="SSF52540">
    <property type="entry name" value="P-loop containing nucleoside triphosphate hydrolases"/>
    <property type="match status" value="1"/>
</dbReference>
<comment type="function">
    <text evidence="1 13">Transfers the gamma-phosphate of ATP to the 4'-position of a tetraacyldisaccharide 1-phosphate intermediate (termed DS-1-P) to form tetraacyldisaccharide 1,4'-bis-phosphate (lipid IVA).</text>
</comment>
<dbReference type="EC" id="2.7.1.130" evidence="3 13"/>
<keyword evidence="5 13" id="KW-0444">Lipid biosynthesis</keyword>
<evidence type="ECO:0000256" key="11">
    <source>
        <dbReference type="ARBA" id="ARBA00023098"/>
    </source>
</evidence>
<sequence>MNRAPEFWWQKDSLASRALWPLSVLYGAIAGHRMYKRPRLRSEVPVICVGNFTMGGAGKTPVAIAVVRMLLEAGKKPAVLTRGYGGRLKGPVLADPAVHTAAHIGDEALLLATIAPVVVGGDRVAGAATAIEAGADVLVMDDGFQNHSLAKTLSFVVVDAAAGIGNGLVFPAGPLRAPLDTQLQFADAIIAVGEGPVDAGLRAIAADYGIPLHAAVLAPQNGAEFEGKRVLAFAGIGRPEKFFESLTACGADVAGAPFSDHHVFTDAEAAKLLSRASSEGRELVTTEKDHARMQAGSGAVQRLCEAARLLKVSIDFVDEAPKALVLAALANHTARNAKKGWAKVK</sequence>
<evidence type="ECO:0000256" key="10">
    <source>
        <dbReference type="ARBA" id="ARBA00022840"/>
    </source>
</evidence>
<keyword evidence="6 13" id="KW-0441">Lipid A biosynthesis</keyword>
<evidence type="ECO:0000256" key="9">
    <source>
        <dbReference type="ARBA" id="ARBA00022777"/>
    </source>
</evidence>
<evidence type="ECO:0000256" key="12">
    <source>
        <dbReference type="ARBA" id="ARBA00029757"/>
    </source>
</evidence>
<dbReference type="NCBIfam" id="TIGR00682">
    <property type="entry name" value="lpxK"/>
    <property type="match status" value="1"/>
</dbReference>